<sequence length="45" mass="4642">MLLPAATEDQVRALARAGVLLPPRKSTSFGPKPAAGLTLRVLGLS</sequence>
<organism evidence="1 2">
    <name type="scientific">Streptomyces longispororuber</name>
    <dbReference type="NCBI Taxonomy" id="68230"/>
    <lineage>
        <taxon>Bacteria</taxon>
        <taxon>Bacillati</taxon>
        <taxon>Actinomycetota</taxon>
        <taxon>Actinomycetes</taxon>
        <taxon>Kitasatosporales</taxon>
        <taxon>Streptomycetaceae</taxon>
        <taxon>Streptomyces</taxon>
    </lineage>
</organism>
<proteinExistence type="predicted"/>
<protein>
    <recommendedName>
        <fullName evidence="3">DUF1015 domain-containing protein</fullName>
    </recommendedName>
</protein>
<reference evidence="1" key="2">
    <citation type="submission" date="2020-09" db="EMBL/GenBank/DDBJ databases">
        <authorList>
            <person name="Sun Q."/>
            <person name="Ohkuma M."/>
        </authorList>
    </citation>
    <scope>NUCLEOTIDE SEQUENCE</scope>
    <source>
        <strain evidence="1">JCM 4784</strain>
    </source>
</reference>
<name>A0A919A1Z7_9ACTN</name>
<comment type="caution">
    <text evidence="1">The sequence shown here is derived from an EMBL/GenBank/DDBJ whole genome shotgun (WGS) entry which is preliminary data.</text>
</comment>
<evidence type="ECO:0000313" key="1">
    <source>
        <dbReference type="EMBL" id="GHE82632.1"/>
    </source>
</evidence>
<reference evidence="1" key="1">
    <citation type="journal article" date="2014" name="Int. J. Syst. Evol. Microbiol.">
        <title>Complete genome sequence of Corynebacterium casei LMG S-19264T (=DSM 44701T), isolated from a smear-ripened cheese.</title>
        <authorList>
            <consortium name="US DOE Joint Genome Institute (JGI-PGF)"/>
            <person name="Walter F."/>
            <person name="Albersmeier A."/>
            <person name="Kalinowski J."/>
            <person name="Ruckert C."/>
        </authorList>
    </citation>
    <scope>NUCLEOTIDE SEQUENCE</scope>
    <source>
        <strain evidence="1">JCM 4784</strain>
    </source>
</reference>
<dbReference type="AlphaFoldDB" id="A0A919A1Z7"/>
<keyword evidence="2" id="KW-1185">Reference proteome</keyword>
<evidence type="ECO:0008006" key="3">
    <source>
        <dbReference type="Google" id="ProtNLM"/>
    </source>
</evidence>
<accession>A0A919A1Z7</accession>
<evidence type="ECO:0000313" key="2">
    <source>
        <dbReference type="Proteomes" id="UP000608024"/>
    </source>
</evidence>
<dbReference type="RefSeq" id="WP_373314745.1">
    <property type="nucleotide sequence ID" value="NZ_BNBT01000125.1"/>
</dbReference>
<dbReference type="Proteomes" id="UP000608024">
    <property type="component" value="Unassembled WGS sequence"/>
</dbReference>
<dbReference type="EMBL" id="BNBT01000125">
    <property type="protein sequence ID" value="GHE82632.1"/>
    <property type="molecule type" value="Genomic_DNA"/>
</dbReference>
<gene>
    <name evidence="1" type="ORF">GCM10018785_58290</name>
</gene>